<organism evidence="1 2">
    <name type="scientific">Candidatus Methanoperedens nitratireducens</name>
    <dbReference type="NCBI Taxonomy" id="1392998"/>
    <lineage>
        <taxon>Archaea</taxon>
        <taxon>Methanobacteriati</taxon>
        <taxon>Methanobacteriota</taxon>
        <taxon>Stenosarchaea group</taxon>
        <taxon>Methanomicrobia</taxon>
        <taxon>Methanosarcinales</taxon>
        <taxon>ANME-2 cluster</taxon>
        <taxon>Candidatus Methanoperedentaceae</taxon>
        <taxon>Candidatus Methanoperedens</taxon>
    </lineage>
</organism>
<evidence type="ECO:0000313" key="2">
    <source>
        <dbReference type="Proteomes" id="UP000027153"/>
    </source>
</evidence>
<protein>
    <submittedName>
        <fullName evidence="1">Uncharacterized protein</fullName>
    </submittedName>
</protein>
<comment type="caution">
    <text evidence="1">The sequence shown here is derived from an EMBL/GenBank/DDBJ whole genome shotgun (WGS) entry which is preliminary data.</text>
</comment>
<dbReference type="AlphaFoldDB" id="A0A062V1F8"/>
<proteinExistence type="predicted"/>
<evidence type="ECO:0000313" key="1">
    <source>
        <dbReference type="EMBL" id="KCZ70438.1"/>
    </source>
</evidence>
<keyword evidence="2" id="KW-1185">Reference proteome</keyword>
<name>A0A062V1F8_9EURY</name>
<dbReference type="EMBL" id="JMIY01000008">
    <property type="protein sequence ID" value="KCZ70438.1"/>
    <property type="molecule type" value="Genomic_DNA"/>
</dbReference>
<sequence length="51" mass="5993">MGYHLGLTMINWCKFLSRKEKDIKENVCLRRDMNAGNCFGCTNMKTTIRCF</sequence>
<dbReference type="Proteomes" id="UP000027153">
    <property type="component" value="Unassembled WGS sequence"/>
</dbReference>
<accession>A0A062V1F8</accession>
<reference evidence="1 2" key="1">
    <citation type="journal article" date="2013" name="Nature">
        <title>Anaerobic oxidation of methane coupled to nitrate reduction in a novel archaeal lineage.</title>
        <authorList>
            <person name="Haroon M.F."/>
            <person name="Hu S."/>
            <person name="Shi Y."/>
            <person name="Imelfort M."/>
            <person name="Keller J."/>
            <person name="Hugenholtz P."/>
            <person name="Yuan Z."/>
            <person name="Tyson G.W."/>
        </authorList>
    </citation>
    <scope>NUCLEOTIDE SEQUENCE [LARGE SCALE GENOMIC DNA]</scope>
    <source>
        <strain evidence="1 2">ANME-2d</strain>
    </source>
</reference>
<gene>
    <name evidence="1" type="ORF">ANME2D_03353</name>
</gene>